<reference evidence="2 3" key="1">
    <citation type="journal article" date="2015" name="Genome Announc.">
        <title>Draft Genome Sequence of the Terrestrial Cyanobacterium Scytonema millei VB511283, Isolated from Eastern India.</title>
        <authorList>
            <person name="Sen D."/>
            <person name="Chandrababunaidu M.M."/>
            <person name="Singh D."/>
            <person name="Sanghi N."/>
            <person name="Ghorai A."/>
            <person name="Mishra G.P."/>
            <person name="Madduluri M."/>
            <person name="Adhikary S.P."/>
            <person name="Tripathy S."/>
        </authorList>
    </citation>
    <scope>NUCLEOTIDE SEQUENCE [LARGE SCALE GENOMIC DNA]</scope>
    <source>
        <strain evidence="2 3">VB511283</strain>
    </source>
</reference>
<keyword evidence="1" id="KW-0812">Transmembrane</keyword>
<dbReference type="Proteomes" id="UP000031532">
    <property type="component" value="Unassembled WGS sequence"/>
</dbReference>
<evidence type="ECO:0000256" key="1">
    <source>
        <dbReference type="SAM" id="Phobius"/>
    </source>
</evidence>
<dbReference type="EMBL" id="JTJC03000005">
    <property type="protein sequence ID" value="NHC36432.1"/>
    <property type="molecule type" value="Genomic_DNA"/>
</dbReference>
<name>A0A9X5E9A5_9CYAN</name>
<evidence type="ECO:0000313" key="3">
    <source>
        <dbReference type="Proteomes" id="UP000031532"/>
    </source>
</evidence>
<organism evidence="2 3">
    <name type="scientific">Scytonema millei VB511283</name>
    <dbReference type="NCBI Taxonomy" id="1245923"/>
    <lineage>
        <taxon>Bacteria</taxon>
        <taxon>Bacillati</taxon>
        <taxon>Cyanobacteriota</taxon>
        <taxon>Cyanophyceae</taxon>
        <taxon>Nostocales</taxon>
        <taxon>Scytonemataceae</taxon>
        <taxon>Scytonema</taxon>
    </lineage>
</organism>
<dbReference type="AlphaFoldDB" id="A0A9X5E9A5"/>
<dbReference type="RefSeq" id="WP_165587726.1">
    <property type="nucleotide sequence ID" value="NZ_JTJC03000005.1"/>
</dbReference>
<accession>A0A9X5E9A5</accession>
<proteinExistence type="predicted"/>
<gene>
    <name evidence="2" type="ORF">QH73_0017590</name>
</gene>
<comment type="caution">
    <text evidence="2">The sequence shown here is derived from an EMBL/GenBank/DDBJ whole genome shotgun (WGS) entry which is preliminary data.</text>
</comment>
<keyword evidence="1" id="KW-0472">Membrane</keyword>
<keyword evidence="1" id="KW-1133">Transmembrane helix</keyword>
<feature type="transmembrane region" description="Helical" evidence="1">
    <location>
        <begin position="20"/>
        <end position="39"/>
    </location>
</feature>
<sequence>MNHIYYFAYGEGQFASTATGVLFGLLVAFFLCVLLIVYASSTYPADRR</sequence>
<protein>
    <submittedName>
        <fullName evidence="2">Uncharacterized protein</fullName>
    </submittedName>
</protein>
<evidence type="ECO:0000313" key="2">
    <source>
        <dbReference type="EMBL" id="NHC36432.1"/>
    </source>
</evidence>
<keyword evidence="3" id="KW-1185">Reference proteome</keyword>